<keyword evidence="10 16" id="KW-0378">Hydrolase</keyword>
<dbReference type="GO" id="GO:0000727">
    <property type="term" value="P:double-strand break repair via break-induced replication"/>
    <property type="evidence" value="ECO:0007669"/>
    <property type="project" value="EnsemblFungi"/>
</dbReference>
<dbReference type="OrthoDB" id="30417at2759"/>
<keyword evidence="7" id="KW-0479">Metal-binding</keyword>
<feature type="compositionally biased region" description="Acidic residues" evidence="19">
    <location>
        <begin position="359"/>
        <end position="375"/>
    </location>
</feature>
<keyword evidence="14 16" id="KW-0539">Nucleus</keyword>
<feature type="compositionally biased region" description="Basic residues" evidence="19">
    <location>
        <begin position="693"/>
        <end position="708"/>
    </location>
</feature>
<dbReference type="GO" id="GO:1990918">
    <property type="term" value="P:double-strand break repair involved in meiotic recombination"/>
    <property type="evidence" value="ECO:0007669"/>
    <property type="project" value="EnsemblFungi"/>
</dbReference>
<dbReference type="InterPro" id="IPR041796">
    <property type="entry name" value="Mre11_N"/>
</dbReference>
<protein>
    <recommendedName>
        <fullName evidence="16">Double-strand break repair protein</fullName>
    </recommendedName>
</protein>
<feature type="compositionally biased region" description="Basic and acidic residues" evidence="19">
    <location>
        <begin position="564"/>
        <end position="580"/>
    </location>
</feature>
<feature type="region of interest" description="Disordered" evidence="19">
    <location>
        <begin position="564"/>
        <end position="605"/>
    </location>
</feature>
<evidence type="ECO:0000259" key="20">
    <source>
        <dbReference type="SMART" id="SM01347"/>
    </source>
</evidence>
<dbReference type="GO" id="GO:0097552">
    <property type="term" value="P:mitochondrial double-strand break repair via homologous recombination"/>
    <property type="evidence" value="ECO:0007669"/>
    <property type="project" value="EnsemblFungi"/>
</dbReference>
<evidence type="ECO:0000256" key="15">
    <source>
        <dbReference type="ARBA" id="ARBA00023254"/>
    </source>
</evidence>
<dbReference type="GO" id="GO:0006284">
    <property type="term" value="P:base-excision repair"/>
    <property type="evidence" value="ECO:0007669"/>
    <property type="project" value="EnsemblFungi"/>
</dbReference>
<dbReference type="GO" id="GO:0031573">
    <property type="term" value="P:mitotic intra-S DNA damage checkpoint signaling"/>
    <property type="evidence" value="ECO:0007669"/>
    <property type="project" value="EnsemblFungi"/>
</dbReference>
<dbReference type="GO" id="GO:0060090">
    <property type="term" value="F:molecular adaptor activity"/>
    <property type="evidence" value="ECO:0007669"/>
    <property type="project" value="EnsemblFungi"/>
</dbReference>
<dbReference type="GO" id="GO:0003691">
    <property type="term" value="F:double-stranded telomeric DNA binding"/>
    <property type="evidence" value="ECO:0007669"/>
    <property type="project" value="EnsemblFungi"/>
</dbReference>
<keyword evidence="22" id="KW-1185">Reference proteome</keyword>
<evidence type="ECO:0000256" key="8">
    <source>
        <dbReference type="ARBA" id="ARBA00022759"/>
    </source>
</evidence>
<dbReference type="GO" id="GO:0051880">
    <property type="term" value="F:G-quadruplex DNA binding"/>
    <property type="evidence" value="ECO:0007669"/>
    <property type="project" value="EnsemblFungi"/>
</dbReference>
<dbReference type="GO" id="GO:0006303">
    <property type="term" value="P:double-strand break repair via nonhomologous end joining"/>
    <property type="evidence" value="ECO:0007669"/>
    <property type="project" value="EnsemblFungi"/>
</dbReference>
<dbReference type="GO" id="GO:0008296">
    <property type="term" value="F:3'-5'-DNA exonuclease activity"/>
    <property type="evidence" value="ECO:0007669"/>
    <property type="project" value="EnsemblFungi"/>
</dbReference>
<dbReference type="GO" id="GO:0030145">
    <property type="term" value="F:manganese ion binding"/>
    <property type="evidence" value="ECO:0007669"/>
    <property type="project" value="UniProtKB-UniRule"/>
</dbReference>
<dbReference type="InterPro" id="IPR007281">
    <property type="entry name" value="Mre11_DNA-bd"/>
</dbReference>
<feature type="region of interest" description="Disordered" evidence="19">
    <location>
        <begin position="358"/>
        <end position="381"/>
    </location>
</feature>
<dbReference type="Gene3D" id="3.30.110.110">
    <property type="entry name" value="Mre11, capping domain"/>
    <property type="match status" value="1"/>
</dbReference>
<dbReference type="GO" id="GO:0000723">
    <property type="term" value="P:telomere maintenance"/>
    <property type="evidence" value="ECO:0007669"/>
    <property type="project" value="EnsemblFungi"/>
</dbReference>
<evidence type="ECO:0000256" key="4">
    <source>
        <dbReference type="ARBA" id="ARBA00009028"/>
    </source>
</evidence>
<dbReference type="InterPro" id="IPR004843">
    <property type="entry name" value="Calcineurin-like_PHP"/>
</dbReference>
<sequence length="738" mass="84092">MSAVASDPDTFRILVTTDNHVGYQESDPIRGNDSWKTFEEIMYIAKEQNIDFVLQAGDLFHVNKPSKKSMFHVLKSLRTCCYGSKPIEFELLSDASLSIDNRGLNHCNFQDPNINVAVPVFAIAGNHDDSTGDELLDPMDLLSVTGLINHFGKNLNNDKVTVAPLLFQKGTTKLALYGLSNIRDERLYKTFIDGDVKFLKIDEKSKRMNLDQSDFFNLLAVHQNHTEHTDTSYLPENFLPKFLDLVVWGHEHECIPYFTSSTNGFKVLQPGSSVATSLSDGEVPRKHIFILEVKNKNVKMINIPLKTVRPFILKTIDLTKEITLTGNVTRDKKKINDFLIRETENLIEEARNNWKQLNQEEEEEGQDDDDDDDAEQALSNGQEDNIPLPLIRLKVEYTDGYEIENPRRFSNRFVGKVANVNDVALFHRKKTTNSLLDKKKLTKKKGVGALGEDNEEEEEVDLNTDISTLINAFLTDNDLNLISKKQLGDIIKQFIEKDDKSVLKKYVDDELNKDFKILLSIAENSIKENLLNEDSIDFNDNSDKNEKLSDLKKGFKEILRQINQDKKQDSKESQKLAQERKKQKHNIKSTEYIADSSSEDFNKSEDGDFIMENELKQKTPKNINQKRKIREASVEVISSSEKEQEPLDISDISEDDRLSDLNDDELISMSQPKKQMNTKSKSTPTTRGERGRGRARGRGSSRNARKSRVSKDTTKEPQDTARGEGIMNMISSLANRKK</sequence>
<evidence type="ECO:0000256" key="19">
    <source>
        <dbReference type="SAM" id="MobiDB-lite"/>
    </source>
</evidence>
<keyword evidence="13 16" id="KW-0464">Manganese</keyword>
<comment type="subcellular location">
    <subcellularLocation>
        <location evidence="3">Chromosome</location>
    </subcellularLocation>
    <subcellularLocation>
        <location evidence="2 16">Nucleus</location>
    </subcellularLocation>
</comment>
<dbReference type="GO" id="GO:0006357">
    <property type="term" value="P:regulation of transcription by RNA polymerase II"/>
    <property type="evidence" value="ECO:0007669"/>
    <property type="project" value="EnsemblFungi"/>
</dbReference>
<dbReference type="GO" id="GO:0035753">
    <property type="term" value="P:maintenance of DNA trinucleotide repeats"/>
    <property type="evidence" value="ECO:0007669"/>
    <property type="project" value="EnsemblFungi"/>
</dbReference>
<dbReference type="GO" id="GO:0140445">
    <property type="term" value="C:chromosome, telomeric repeat region"/>
    <property type="evidence" value="ECO:0007669"/>
    <property type="project" value="EnsemblFungi"/>
</dbReference>
<dbReference type="InterPro" id="IPR003701">
    <property type="entry name" value="Mre11"/>
</dbReference>
<organism evidence="21 22">
    <name type="scientific">Pachysolen tannophilus NRRL Y-2460</name>
    <dbReference type="NCBI Taxonomy" id="669874"/>
    <lineage>
        <taxon>Eukaryota</taxon>
        <taxon>Fungi</taxon>
        <taxon>Dikarya</taxon>
        <taxon>Ascomycota</taxon>
        <taxon>Saccharomycotina</taxon>
        <taxon>Pichiomycetes</taxon>
        <taxon>Pachysolenaceae</taxon>
        <taxon>Pachysolen</taxon>
    </lineage>
</organism>
<dbReference type="PANTHER" id="PTHR10139">
    <property type="entry name" value="DOUBLE-STRAND BREAK REPAIR PROTEIN MRE11"/>
    <property type="match status" value="1"/>
</dbReference>
<keyword evidence="5" id="KW-0158">Chromosome</keyword>
<evidence type="ECO:0000256" key="5">
    <source>
        <dbReference type="ARBA" id="ARBA00022454"/>
    </source>
</evidence>
<evidence type="ECO:0000256" key="2">
    <source>
        <dbReference type="ARBA" id="ARBA00004123"/>
    </source>
</evidence>
<dbReference type="Proteomes" id="UP000094236">
    <property type="component" value="Unassembled WGS sequence"/>
</dbReference>
<proteinExistence type="inferred from homology"/>
<dbReference type="PIRSF" id="PIRSF000882">
    <property type="entry name" value="DSB_repair_MRE11"/>
    <property type="match status" value="1"/>
</dbReference>
<feature type="active site" description="Proton donor" evidence="17">
    <location>
        <position position="127"/>
    </location>
</feature>
<dbReference type="GO" id="GO:0004017">
    <property type="term" value="F:AMP kinase activity"/>
    <property type="evidence" value="ECO:0007669"/>
    <property type="project" value="EnsemblFungi"/>
</dbReference>
<dbReference type="Gene3D" id="3.60.21.10">
    <property type="match status" value="1"/>
</dbReference>
<keyword evidence="11 16" id="KW-0269">Exonuclease</keyword>
<accession>A0A1E4U3M7</accession>
<evidence type="ECO:0000256" key="1">
    <source>
        <dbReference type="ARBA" id="ARBA00001936"/>
    </source>
</evidence>
<dbReference type="GO" id="GO:0030437">
    <property type="term" value="P:ascospore formation"/>
    <property type="evidence" value="ECO:0007669"/>
    <property type="project" value="EnsemblFungi"/>
</dbReference>
<reference evidence="22" key="1">
    <citation type="submission" date="2016-05" db="EMBL/GenBank/DDBJ databases">
        <title>Comparative genomics of biotechnologically important yeasts.</title>
        <authorList>
            <consortium name="DOE Joint Genome Institute"/>
            <person name="Riley R."/>
            <person name="Haridas S."/>
            <person name="Wolfe K.H."/>
            <person name="Lopes M.R."/>
            <person name="Hittinger C.T."/>
            <person name="Goker M."/>
            <person name="Salamov A."/>
            <person name="Wisecaver J."/>
            <person name="Long T.M."/>
            <person name="Aerts A.L."/>
            <person name="Barry K."/>
            <person name="Choi C."/>
            <person name="Clum A."/>
            <person name="Coughlan A.Y."/>
            <person name="Deshpande S."/>
            <person name="Douglass A.P."/>
            <person name="Hanson S.J."/>
            <person name="Klenk H.-P."/>
            <person name="Labutti K."/>
            <person name="Lapidus A."/>
            <person name="Lindquist E."/>
            <person name="Lipzen A."/>
            <person name="Meier-Kolthoff J.P."/>
            <person name="Ohm R.A."/>
            <person name="Otillar R.P."/>
            <person name="Pangilinan J."/>
            <person name="Peng Y."/>
            <person name="Rokas A."/>
            <person name="Rosa C.A."/>
            <person name="Scheuner C."/>
            <person name="Sibirny A.A."/>
            <person name="Slot J.C."/>
            <person name="Stielow J.B."/>
            <person name="Sun H."/>
            <person name="Kurtzman C.P."/>
            <person name="Blackwell M."/>
            <person name="Grigoriev I.V."/>
            <person name="Jeffries T.W."/>
        </authorList>
    </citation>
    <scope>NUCLEOTIDE SEQUENCE [LARGE SCALE GENOMIC DNA]</scope>
    <source>
        <strain evidence="22">NRRL Y-2460</strain>
    </source>
</reference>
<name>A0A1E4U3M7_PACTA</name>
<feature type="domain" description="Mre11 DNA-binding" evidence="20">
    <location>
        <begin position="298"/>
        <end position="494"/>
    </location>
</feature>
<feature type="region of interest" description="Disordered" evidence="19">
    <location>
        <begin position="634"/>
        <end position="738"/>
    </location>
</feature>
<evidence type="ECO:0000256" key="18">
    <source>
        <dbReference type="RuleBase" id="RU003447"/>
    </source>
</evidence>
<dbReference type="Pfam" id="PF00149">
    <property type="entry name" value="Metallophos"/>
    <property type="match status" value="1"/>
</dbReference>
<dbReference type="SMART" id="SM01347">
    <property type="entry name" value="Mre11_DNA_bind"/>
    <property type="match status" value="1"/>
</dbReference>
<evidence type="ECO:0000256" key="17">
    <source>
        <dbReference type="PIRSR" id="PIRSR000882-1"/>
    </source>
</evidence>
<keyword evidence="15 16" id="KW-0469">Meiosis</keyword>
<dbReference type="PANTHER" id="PTHR10139:SF1">
    <property type="entry name" value="DOUBLE-STRAND BREAK REPAIR PROTEIN MRE11"/>
    <property type="match status" value="1"/>
</dbReference>
<dbReference type="InterPro" id="IPR029052">
    <property type="entry name" value="Metallo-depent_PP-like"/>
</dbReference>
<dbReference type="EMBL" id="KV454011">
    <property type="protein sequence ID" value="ODV98606.1"/>
    <property type="molecule type" value="Genomic_DNA"/>
</dbReference>
<dbReference type="GO" id="GO:0035861">
    <property type="term" value="C:site of double-strand break"/>
    <property type="evidence" value="ECO:0007669"/>
    <property type="project" value="EnsemblFungi"/>
</dbReference>
<dbReference type="GO" id="GO:0043047">
    <property type="term" value="F:single-stranded telomeric DNA binding"/>
    <property type="evidence" value="ECO:0007669"/>
    <property type="project" value="EnsemblFungi"/>
</dbReference>
<dbReference type="GO" id="GO:0010780">
    <property type="term" value="P:meiotic DNA double-strand break formation involved in reciprocal meiotic recombination"/>
    <property type="evidence" value="ECO:0007669"/>
    <property type="project" value="EnsemblFungi"/>
</dbReference>
<comment type="function">
    <text evidence="16">Core component of the MRN complex, which plays a central role in double-strand break (DSB) repair, DNA recombination, maintenance of telomere integrity and meiosis. The MRN complex is involved in the repair of DNA double-strand breaks (DSBs) via homologous recombination (HR), an error-free mechanism which primarily occurs during S and G2 phases. The complex (1) mediates the end resection of damaged DNA, which generates proper single-stranded DNA, a key initial steps in HR, and is (2) required for the recruitment of other repair factors and efficient activation of ATM and ATR upon DNA damage. Within the MRN complex, MRE11 possesses both single-strand endonuclease activity and double-strand-specific 3'-5' exonuclease activity. MRE11 first endonucleolytically cleaves the 5' strand at DNA DSB ends to prevent non-homologous end joining (NHEJ) and licence HR. It then generates a single-stranded DNA gap via 3' to 5' exonucleolytic degradation, which is required for single-strand invasion and recombination.</text>
</comment>
<dbReference type="GO" id="GO:0010791">
    <property type="term" value="P:DNA double-strand break processing involved in repair via synthesis-dependent strand annealing"/>
    <property type="evidence" value="ECO:0007669"/>
    <property type="project" value="EnsemblFungi"/>
</dbReference>
<dbReference type="NCBIfam" id="TIGR00583">
    <property type="entry name" value="mre11"/>
    <property type="match status" value="1"/>
</dbReference>
<comment type="cofactor">
    <cofactor evidence="1 16">
        <name>Mn(2+)</name>
        <dbReference type="ChEBI" id="CHEBI:29035"/>
    </cofactor>
</comment>
<comment type="similarity">
    <text evidence="4 16 18">Belongs to the MRE11/RAD32 family.</text>
</comment>
<dbReference type="STRING" id="669874.A0A1E4U3M7"/>
<keyword evidence="8 16" id="KW-0255">Endonuclease</keyword>
<evidence type="ECO:0000256" key="14">
    <source>
        <dbReference type="ARBA" id="ARBA00023242"/>
    </source>
</evidence>
<evidence type="ECO:0000256" key="10">
    <source>
        <dbReference type="ARBA" id="ARBA00022801"/>
    </source>
</evidence>
<dbReference type="SUPFAM" id="SSF56300">
    <property type="entry name" value="Metallo-dependent phosphatases"/>
    <property type="match status" value="1"/>
</dbReference>
<feature type="compositionally biased region" description="Polar residues" evidence="19">
    <location>
        <begin position="668"/>
        <end position="686"/>
    </location>
</feature>
<evidence type="ECO:0000256" key="12">
    <source>
        <dbReference type="ARBA" id="ARBA00023204"/>
    </source>
</evidence>
<evidence type="ECO:0000256" key="9">
    <source>
        <dbReference type="ARBA" id="ARBA00022763"/>
    </source>
</evidence>
<keyword evidence="9 16" id="KW-0227">DNA damage</keyword>
<evidence type="ECO:0000256" key="6">
    <source>
        <dbReference type="ARBA" id="ARBA00022722"/>
    </source>
</evidence>
<evidence type="ECO:0000256" key="16">
    <source>
        <dbReference type="PIRNR" id="PIRNR000882"/>
    </source>
</evidence>
<feature type="compositionally biased region" description="Polar residues" evidence="19">
    <location>
        <begin position="729"/>
        <end position="738"/>
    </location>
</feature>
<evidence type="ECO:0000256" key="13">
    <source>
        <dbReference type="ARBA" id="ARBA00023211"/>
    </source>
</evidence>
<gene>
    <name evidence="21" type="ORF">PACTADRAFT_48327</name>
</gene>
<dbReference type="GO" id="GO:0007095">
    <property type="term" value="P:mitotic G2 DNA damage checkpoint signaling"/>
    <property type="evidence" value="ECO:0007669"/>
    <property type="project" value="TreeGrafter"/>
</dbReference>
<dbReference type="GO" id="GO:0000014">
    <property type="term" value="F:single-stranded DNA endodeoxyribonuclease activity"/>
    <property type="evidence" value="ECO:0007669"/>
    <property type="project" value="TreeGrafter"/>
</dbReference>
<evidence type="ECO:0000313" key="22">
    <source>
        <dbReference type="Proteomes" id="UP000094236"/>
    </source>
</evidence>
<dbReference type="CDD" id="cd00840">
    <property type="entry name" value="MPP_Mre11_N"/>
    <property type="match status" value="1"/>
</dbReference>
<evidence type="ECO:0000256" key="7">
    <source>
        <dbReference type="ARBA" id="ARBA00022723"/>
    </source>
</evidence>
<feature type="compositionally biased region" description="Basic and acidic residues" evidence="19">
    <location>
        <begin position="709"/>
        <end position="722"/>
    </location>
</feature>
<dbReference type="Pfam" id="PF04152">
    <property type="entry name" value="Mre11_DNA_bind"/>
    <property type="match status" value="1"/>
</dbReference>
<evidence type="ECO:0000313" key="21">
    <source>
        <dbReference type="EMBL" id="ODV98606.1"/>
    </source>
</evidence>
<dbReference type="AlphaFoldDB" id="A0A1E4U3M7"/>
<dbReference type="InterPro" id="IPR038487">
    <property type="entry name" value="Mre11_capping_dom"/>
</dbReference>
<dbReference type="FunFam" id="3.60.21.10:FF:000011">
    <property type="entry name" value="Double-strand break repair protein"/>
    <property type="match status" value="1"/>
</dbReference>
<dbReference type="GO" id="GO:0030870">
    <property type="term" value="C:Mre11 complex"/>
    <property type="evidence" value="ECO:0007669"/>
    <property type="project" value="UniProtKB-UniRule"/>
</dbReference>
<evidence type="ECO:0000256" key="3">
    <source>
        <dbReference type="ARBA" id="ARBA00004286"/>
    </source>
</evidence>
<dbReference type="GO" id="GO:0062176">
    <property type="term" value="P:R-loop processing"/>
    <property type="evidence" value="ECO:0007669"/>
    <property type="project" value="EnsemblFungi"/>
</dbReference>
<keyword evidence="6 16" id="KW-0540">Nuclease</keyword>
<evidence type="ECO:0000256" key="11">
    <source>
        <dbReference type="ARBA" id="ARBA00022839"/>
    </source>
</evidence>
<keyword evidence="12 16" id="KW-0234">DNA repair</keyword>